<feature type="binding site" evidence="12">
    <location>
        <position position="30"/>
    </location>
    <ligand>
        <name>UDP-N-acetyl-alpha-D-muramoyl-L-alanyl-D-glutamate</name>
        <dbReference type="ChEBI" id="CHEBI:83900"/>
    </ligand>
</feature>
<sequence>MNLRKLVQKLKIKEVIGNIDLEIHNIHYNSRNIKPGGLFVCIKGFKTDGHLYIKEAIENGAIAILVSQKVMVDGATIIHVDDTRKAMAEVSNVFYGKPSSSLELIGVTGTNGKTSITYMVKKILEHSGRNAGLIGTIATWIDNEKIDAVRTTPEANDLQYLLNRMVDAKLDSCIMEVSSHSLELGRVEGVDFKVGIFTNLTPDHLDFHDNLENYKNAKKKLFYKTSLCNVINVDDAAGKEISDEIKHLNTPILTYGIVEKSDFTACNVKFNSKEVTFNVTGPDNFKIAVKLPIPAIFAVYNALAAIACCYSLKVPADIIAMGLNDFPGVPGRFEVVPDIEEFSVVVDYAHTPDALENLLKSTRDFTTKRIITVFGCGGDRDQSKRPVMGEIAGKYSDITVITSDNPRSEDPMRILYMIEEGIKLTKGNYIVIEDRREAIRYAIKEANKGDIVLIAGKGHEITQVIKDQINVFDDRIVALDVAREEGRK</sequence>
<dbReference type="GO" id="GO:0004326">
    <property type="term" value="F:tetrahydrofolylpolyglutamate synthase activity"/>
    <property type="evidence" value="ECO:0007669"/>
    <property type="project" value="InterPro"/>
</dbReference>
<proteinExistence type="inferred from homology"/>
<evidence type="ECO:0000259" key="15">
    <source>
        <dbReference type="Pfam" id="PF02875"/>
    </source>
</evidence>
<evidence type="ECO:0000256" key="3">
    <source>
        <dbReference type="ARBA" id="ARBA00022490"/>
    </source>
</evidence>
<dbReference type="GO" id="GO:0051301">
    <property type="term" value="P:cell division"/>
    <property type="evidence" value="ECO:0007669"/>
    <property type="project" value="UniProtKB-KW"/>
</dbReference>
<dbReference type="PANTHER" id="PTHR23135">
    <property type="entry name" value="MUR LIGASE FAMILY MEMBER"/>
    <property type="match status" value="1"/>
</dbReference>
<accession>A0A1G5BF87</accession>
<keyword evidence="10 12" id="KW-0131">Cell cycle</keyword>
<name>A0A1G5BF87_9FIRM</name>
<keyword evidence="18" id="KW-1185">Reference proteome</keyword>
<dbReference type="RefSeq" id="WP_091539375.1">
    <property type="nucleotide sequence ID" value="NZ_FMUS01000002.1"/>
</dbReference>
<feature type="binding site" evidence="12">
    <location>
        <begin position="151"/>
        <end position="152"/>
    </location>
    <ligand>
        <name>UDP-N-acetyl-alpha-D-muramoyl-L-alanyl-D-glutamate</name>
        <dbReference type="ChEBI" id="CHEBI:83900"/>
    </ligand>
</feature>
<feature type="domain" description="Mur ligase N-terminal catalytic" evidence="14">
    <location>
        <begin position="22"/>
        <end position="94"/>
    </location>
</feature>
<dbReference type="EMBL" id="FMUS01000002">
    <property type="protein sequence ID" value="SCX88862.1"/>
    <property type="molecule type" value="Genomic_DNA"/>
</dbReference>
<dbReference type="PROSITE" id="PS01011">
    <property type="entry name" value="FOLYLPOLYGLU_SYNT_1"/>
    <property type="match status" value="1"/>
</dbReference>
<dbReference type="Pfam" id="PF01225">
    <property type="entry name" value="Mur_ligase"/>
    <property type="match status" value="1"/>
</dbReference>
<comment type="pathway">
    <text evidence="1 12 13">Cell wall biogenesis; peptidoglycan biosynthesis.</text>
</comment>
<dbReference type="Proteomes" id="UP000198636">
    <property type="component" value="Unassembled WGS sequence"/>
</dbReference>
<evidence type="ECO:0000259" key="16">
    <source>
        <dbReference type="Pfam" id="PF08245"/>
    </source>
</evidence>
<keyword evidence="9 12" id="KW-0573">Peptidoglycan synthesis</keyword>
<dbReference type="InterPro" id="IPR000713">
    <property type="entry name" value="Mur_ligase_N"/>
</dbReference>
<keyword evidence="7 12" id="KW-0067">ATP-binding</keyword>
<evidence type="ECO:0000256" key="5">
    <source>
        <dbReference type="ARBA" id="ARBA00022618"/>
    </source>
</evidence>
<keyword evidence="12" id="KW-0460">Magnesium</keyword>
<evidence type="ECO:0000256" key="13">
    <source>
        <dbReference type="RuleBase" id="RU004135"/>
    </source>
</evidence>
<dbReference type="UniPathway" id="UPA00219"/>
<dbReference type="Pfam" id="PF02875">
    <property type="entry name" value="Mur_ligase_C"/>
    <property type="match status" value="1"/>
</dbReference>
<feature type="binding site" evidence="12">
    <location>
        <position position="186"/>
    </location>
    <ligand>
        <name>UDP-N-acetyl-alpha-D-muramoyl-L-alanyl-D-glutamate</name>
        <dbReference type="ChEBI" id="CHEBI:83900"/>
    </ligand>
</feature>
<feature type="binding site" evidence="12">
    <location>
        <position position="380"/>
    </location>
    <ligand>
        <name>meso-2,6-diaminopimelate</name>
        <dbReference type="ChEBI" id="CHEBI:57791"/>
    </ligand>
</feature>
<evidence type="ECO:0000256" key="12">
    <source>
        <dbReference type="HAMAP-Rule" id="MF_00208"/>
    </source>
</evidence>
<organism evidence="17 18">
    <name type="scientific">Alkaliphilus peptidifermentans DSM 18978</name>
    <dbReference type="NCBI Taxonomy" id="1120976"/>
    <lineage>
        <taxon>Bacteria</taxon>
        <taxon>Bacillati</taxon>
        <taxon>Bacillota</taxon>
        <taxon>Clostridia</taxon>
        <taxon>Peptostreptococcales</taxon>
        <taxon>Natronincolaceae</taxon>
        <taxon>Alkaliphilus</taxon>
    </lineage>
</organism>
<comment type="function">
    <text evidence="12">Catalyzes the addition of meso-diaminopimelic acid to the nucleotide precursor UDP-N-acetylmuramoyl-L-alanyl-D-glutamate (UMAG) in the biosynthesis of bacterial cell-wall peptidoglycan.</text>
</comment>
<keyword evidence="5 12" id="KW-0132">Cell division</keyword>
<comment type="subcellular location">
    <subcellularLocation>
        <location evidence="12 13">Cytoplasm</location>
    </subcellularLocation>
</comment>
<feature type="binding site" evidence="12">
    <location>
        <position position="460"/>
    </location>
    <ligand>
        <name>meso-2,6-diaminopimelate</name>
        <dbReference type="ChEBI" id="CHEBI:57791"/>
    </ligand>
</feature>
<dbReference type="InterPro" id="IPR004101">
    <property type="entry name" value="Mur_ligase_C"/>
</dbReference>
<comment type="caution">
    <text evidence="12">Lacks conserved residue(s) required for the propagation of feature annotation.</text>
</comment>
<dbReference type="GO" id="GO:0009252">
    <property type="term" value="P:peptidoglycan biosynthetic process"/>
    <property type="evidence" value="ECO:0007669"/>
    <property type="project" value="UniProtKB-UniRule"/>
</dbReference>
<evidence type="ECO:0000256" key="11">
    <source>
        <dbReference type="ARBA" id="ARBA00023316"/>
    </source>
</evidence>
<feature type="domain" description="Mur ligase central" evidence="16">
    <location>
        <begin position="107"/>
        <end position="309"/>
    </location>
</feature>
<dbReference type="GO" id="GO:0008765">
    <property type="term" value="F:UDP-N-acetylmuramoylalanyl-D-glutamate-2,6-diaminopimelate ligase activity"/>
    <property type="evidence" value="ECO:0007669"/>
    <property type="project" value="UniProtKB-UniRule"/>
</dbReference>
<feature type="domain" description="Mur ligase C-terminal" evidence="15">
    <location>
        <begin position="331"/>
        <end position="458"/>
    </location>
</feature>
<dbReference type="GO" id="GO:0005524">
    <property type="term" value="F:ATP binding"/>
    <property type="evidence" value="ECO:0007669"/>
    <property type="project" value="UniProtKB-UniRule"/>
</dbReference>
<dbReference type="HAMAP" id="MF_00208">
    <property type="entry name" value="MurE"/>
    <property type="match status" value="1"/>
</dbReference>
<dbReference type="InterPro" id="IPR013221">
    <property type="entry name" value="Mur_ligase_cen"/>
</dbReference>
<keyword evidence="3 12" id="KW-0963">Cytoplasm</keyword>
<feature type="modified residue" description="N6-carboxylysine" evidence="12">
    <location>
        <position position="218"/>
    </location>
</feature>
<feature type="binding site" evidence="12">
    <location>
        <position position="178"/>
    </location>
    <ligand>
        <name>UDP-N-acetyl-alpha-D-muramoyl-L-alanyl-D-glutamate</name>
        <dbReference type="ChEBI" id="CHEBI:83900"/>
    </ligand>
</feature>
<dbReference type="GO" id="GO:0005737">
    <property type="term" value="C:cytoplasm"/>
    <property type="evidence" value="ECO:0007669"/>
    <property type="project" value="UniProtKB-SubCell"/>
</dbReference>
<comment type="catalytic activity">
    <reaction evidence="12">
        <text>UDP-N-acetyl-alpha-D-muramoyl-L-alanyl-D-glutamate + meso-2,6-diaminopimelate + ATP = UDP-N-acetyl-alpha-D-muramoyl-L-alanyl-gamma-D-glutamyl-meso-2,6-diaminopimelate + ADP + phosphate + H(+)</text>
        <dbReference type="Rhea" id="RHEA:23676"/>
        <dbReference type="ChEBI" id="CHEBI:15378"/>
        <dbReference type="ChEBI" id="CHEBI:30616"/>
        <dbReference type="ChEBI" id="CHEBI:43474"/>
        <dbReference type="ChEBI" id="CHEBI:57791"/>
        <dbReference type="ChEBI" id="CHEBI:83900"/>
        <dbReference type="ChEBI" id="CHEBI:83905"/>
        <dbReference type="ChEBI" id="CHEBI:456216"/>
        <dbReference type="EC" id="6.3.2.13"/>
    </reaction>
</comment>
<dbReference type="GO" id="GO:0008360">
    <property type="term" value="P:regulation of cell shape"/>
    <property type="evidence" value="ECO:0007669"/>
    <property type="project" value="UniProtKB-KW"/>
</dbReference>
<evidence type="ECO:0000313" key="17">
    <source>
        <dbReference type="EMBL" id="SCX88862.1"/>
    </source>
</evidence>
<dbReference type="Gene3D" id="3.90.190.20">
    <property type="entry name" value="Mur ligase, C-terminal domain"/>
    <property type="match status" value="1"/>
</dbReference>
<comment type="PTM">
    <text evidence="12">Carboxylation is probably crucial for Mg(2+) binding and, consequently, for the gamma-phosphate positioning of ATP.</text>
</comment>
<evidence type="ECO:0000256" key="6">
    <source>
        <dbReference type="ARBA" id="ARBA00022741"/>
    </source>
</evidence>
<evidence type="ECO:0000256" key="10">
    <source>
        <dbReference type="ARBA" id="ARBA00023306"/>
    </source>
</evidence>
<feature type="binding site" evidence="12">
    <location>
        <position position="456"/>
    </location>
    <ligand>
        <name>meso-2,6-diaminopimelate</name>
        <dbReference type="ChEBI" id="CHEBI:57791"/>
    </ligand>
</feature>
<evidence type="ECO:0000259" key="14">
    <source>
        <dbReference type="Pfam" id="PF01225"/>
    </source>
</evidence>
<dbReference type="SUPFAM" id="SSF63418">
    <property type="entry name" value="MurE/MurF N-terminal domain"/>
    <property type="match status" value="1"/>
</dbReference>
<keyword evidence="4 12" id="KW-0436">Ligase</keyword>
<dbReference type="OrthoDB" id="9800958at2"/>
<comment type="similarity">
    <text evidence="2 12">Belongs to the MurCDEF family. MurE subfamily.</text>
</comment>
<protein>
    <recommendedName>
        <fullName evidence="12">UDP-N-acetylmuramoyl-L-alanyl-D-glutamate--2,6-diaminopimelate ligase</fullName>
        <ecNumber evidence="12">6.3.2.13</ecNumber>
    </recommendedName>
    <alternativeName>
        <fullName evidence="12">Meso-A2pm-adding enzyme</fullName>
    </alternativeName>
    <alternativeName>
        <fullName evidence="12">Meso-diaminopimelate-adding enzyme</fullName>
    </alternativeName>
    <alternativeName>
        <fullName evidence="12">UDP-MurNAc-L-Ala-D-Glu:meso-diaminopimelate ligase</fullName>
    </alternativeName>
    <alternativeName>
        <fullName evidence="12">UDP-MurNAc-tripeptide synthetase</fullName>
    </alternativeName>
    <alternativeName>
        <fullName evidence="12">UDP-N-acetylmuramyl-tripeptide synthetase</fullName>
    </alternativeName>
</protein>
<reference evidence="17 18" key="1">
    <citation type="submission" date="2016-10" db="EMBL/GenBank/DDBJ databases">
        <authorList>
            <person name="de Groot N.N."/>
        </authorList>
    </citation>
    <scope>NUCLEOTIDE SEQUENCE [LARGE SCALE GENOMIC DNA]</scope>
    <source>
        <strain evidence="17 18">DSM 18978</strain>
    </source>
</reference>
<dbReference type="Gene3D" id="3.40.1390.10">
    <property type="entry name" value="MurE/MurF, N-terminal domain"/>
    <property type="match status" value="1"/>
</dbReference>
<evidence type="ECO:0000256" key="2">
    <source>
        <dbReference type="ARBA" id="ARBA00005898"/>
    </source>
</evidence>
<keyword evidence="8 12" id="KW-0133">Cell shape</keyword>
<dbReference type="InterPro" id="IPR018109">
    <property type="entry name" value="Folylpolyglutamate_synth_CS"/>
</dbReference>
<dbReference type="SUPFAM" id="SSF53623">
    <property type="entry name" value="MurD-like peptide ligases, catalytic domain"/>
    <property type="match status" value="1"/>
</dbReference>
<dbReference type="NCBIfam" id="TIGR01085">
    <property type="entry name" value="murE"/>
    <property type="match status" value="1"/>
</dbReference>
<evidence type="ECO:0000256" key="7">
    <source>
        <dbReference type="ARBA" id="ARBA00022840"/>
    </source>
</evidence>
<dbReference type="SUPFAM" id="SSF53244">
    <property type="entry name" value="MurD-like peptide ligases, peptide-binding domain"/>
    <property type="match status" value="1"/>
</dbReference>
<feature type="short sequence motif" description="Meso-diaminopimelate recognition motif" evidence="12">
    <location>
        <begin position="404"/>
        <end position="407"/>
    </location>
</feature>
<comment type="cofactor">
    <cofactor evidence="12">
        <name>Mg(2+)</name>
        <dbReference type="ChEBI" id="CHEBI:18420"/>
    </cofactor>
</comment>
<dbReference type="EC" id="6.3.2.13" evidence="12"/>
<dbReference type="InterPro" id="IPR005761">
    <property type="entry name" value="UDP-N-AcMur-Glu-dNH2Pim_ligase"/>
</dbReference>
<dbReference type="STRING" id="1120976.SAMN03080606_00399"/>
<dbReference type="NCBIfam" id="NF001124">
    <property type="entry name" value="PRK00139.1-2"/>
    <property type="match status" value="1"/>
</dbReference>
<evidence type="ECO:0000256" key="4">
    <source>
        <dbReference type="ARBA" id="ARBA00022598"/>
    </source>
</evidence>
<feature type="binding site" evidence="12">
    <location>
        <begin position="404"/>
        <end position="407"/>
    </location>
    <ligand>
        <name>meso-2,6-diaminopimelate</name>
        <dbReference type="ChEBI" id="CHEBI:57791"/>
    </ligand>
</feature>
<evidence type="ECO:0000256" key="1">
    <source>
        <dbReference type="ARBA" id="ARBA00004752"/>
    </source>
</evidence>
<dbReference type="Pfam" id="PF08245">
    <property type="entry name" value="Mur_ligase_M"/>
    <property type="match status" value="1"/>
</dbReference>
<dbReference type="InterPro" id="IPR035911">
    <property type="entry name" value="MurE/MurF_N"/>
</dbReference>
<evidence type="ECO:0000256" key="8">
    <source>
        <dbReference type="ARBA" id="ARBA00022960"/>
    </source>
</evidence>
<feature type="binding site" evidence="12">
    <location>
        <begin position="109"/>
        <end position="115"/>
    </location>
    <ligand>
        <name>ATP</name>
        <dbReference type="ChEBI" id="CHEBI:30616"/>
    </ligand>
</feature>
<evidence type="ECO:0000256" key="9">
    <source>
        <dbReference type="ARBA" id="ARBA00022984"/>
    </source>
</evidence>
<evidence type="ECO:0000313" key="18">
    <source>
        <dbReference type="Proteomes" id="UP000198636"/>
    </source>
</evidence>
<dbReference type="GO" id="GO:0000287">
    <property type="term" value="F:magnesium ion binding"/>
    <property type="evidence" value="ECO:0007669"/>
    <property type="project" value="UniProtKB-UniRule"/>
</dbReference>
<dbReference type="GO" id="GO:0071555">
    <property type="term" value="P:cell wall organization"/>
    <property type="evidence" value="ECO:0007669"/>
    <property type="project" value="UniProtKB-KW"/>
</dbReference>
<dbReference type="PANTHER" id="PTHR23135:SF4">
    <property type="entry name" value="UDP-N-ACETYLMURAMOYL-L-ALANYL-D-GLUTAMATE--2,6-DIAMINOPIMELATE LIGASE MURE HOMOLOG, CHLOROPLASTIC"/>
    <property type="match status" value="1"/>
</dbReference>
<dbReference type="InterPro" id="IPR036615">
    <property type="entry name" value="Mur_ligase_C_dom_sf"/>
</dbReference>
<keyword evidence="6 12" id="KW-0547">Nucleotide-binding</keyword>
<dbReference type="AlphaFoldDB" id="A0A1G5BF87"/>
<dbReference type="InterPro" id="IPR036565">
    <property type="entry name" value="Mur-like_cat_sf"/>
</dbReference>
<keyword evidence="11 12" id="KW-0961">Cell wall biogenesis/degradation</keyword>
<gene>
    <name evidence="12" type="primary">murE</name>
    <name evidence="17" type="ORF">SAMN03080606_00399</name>
</gene>
<dbReference type="Gene3D" id="3.40.1190.10">
    <property type="entry name" value="Mur-like, catalytic domain"/>
    <property type="match status" value="1"/>
</dbReference>
<dbReference type="NCBIfam" id="NF001126">
    <property type="entry name" value="PRK00139.1-4"/>
    <property type="match status" value="1"/>
</dbReference>